<dbReference type="Proteomes" id="UP001139035">
    <property type="component" value="Unassembled WGS sequence"/>
</dbReference>
<sequence length="111" mass="11916">MLGGRFLDAEGFPDYLVGVDAEAIAPTPVAQVMIWTRSSTSLPLRVRFTLSVTLSGIIHIVVTPNEGKALAKAAAAHPPQQRRLASAHLLLPSMKSFMRSRRRVGKAGVAL</sequence>
<keyword evidence="2" id="KW-1185">Reference proteome</keyword>
<evidence type="ECO:0000313" key="2">
    <source>
        <dbReference type="Proteomes" id="UP001139035"/>
    </source>
</evidence>
<dbReference type="RefSeq" id="WP_233721480.1">
    <property type="nucleotide sequence ID" value="NZ_JAJUWU010000024.1"/>
</dbReference>
<name>A0A9X1P2X4_9HYPH</name>
<accession>A0A9X1P2X4</accession>
<reference evidence="1" key="1">
    <citation type="submission" date="2022-01" db="EMBL/GenBank/DDBJ databases">
        <title>Jiella avicenniae sp. nov., a novel endophytic bacterium isolated from bark of Avicennia marina.</title>
        <authorList>
            <person name="Tuo L."/>
        </authorList>
    </citation>
    <scope>NUCLEOTIDE SEQUENCE</scope>
    <source>
        <strain evidence="1">CBK1P-4</strain>
    </source>
</reference>
<dbReference type="EMBL" id="JAJUWU010000024">
    <property type="protein sequence ID" value="MCE7030405.1"/>
    <property type="molecule type" value="Genomic_DNA"/>
</dbReference>
<comment type="caution">
    <text evidence="1">The sequence shown here is derived from an EMBL/GenBank/DDBJ whole genome shotgun (WGS) entry which is preliminary data.</text>
</comment>
<gene>
    <name evidence="1" type="ORF">LZD57_20660</name>
</gene>
<organism evidence="1 2">
    <name type="scientific">Jiella avicenniae</name>
    <dbReference type="NCBI Taxonomy" id="2907202"/>
    <lineage>
        <taxon>Bacteria</taxon>
        <taxon>Pseudomonadati</taxon>
        <taxon>Pseudomonadota</taxon>
        <taxon>Alphaproteobacteria</taxon>
        <taxon>Hyphomicrobiales</taxon>
        <taxon>Aurantimonadaceae</taxon>
        <taxon>Jiella</taxon>
    </lineage>
</organism>
<evidence type="ECO:0000313" key="1">
    <source>
        <dbReference type="EMBL" id="MCE7030405.1"/>
    </source>
</evidence>
<protein>
    <submittedName>
        <fullName evidence="1">Uncharacterized protein</fullName>
    </submittedName>
</protein>
<proteinExistence type="predicted"/>
<dbReference type="AlphaFoldDB" id="A0A9X1P2X4"/>